<sequence length="183" mass="19553">MVGLGIEQKSVVDLDSPYLGSIGGQLHLVALFLSSSLPSQHVPTKYMTVLSDLELLPRDSVKIVAGVESHVVTAQASHLSTSILSVQDSNSGYTTEEDTITTEEGDDSVFLAYAIAGNTTVMTVACSFKLGDQRLGWNGGIVDFQLLIDPPHSWVVHVQARPPENAIGEASAWIVEVSCRSQS</sequence>
<accession>A0A9K3IZL0</accession>
<evidence type="ECO:0000313" key="1">
    <source>
        <dbReference type="EMBL" id="KAF5806124.1"/>
    </source>
</evidence>
<keyword evidence="2" id="KW-1185">Reference proteome</keyword>
<reference evidence="1" key="1">
    <citation type="journal article" date="2017" name="Nature">
        <title>The sunflower genome provides insights into oil metabolism, flowering and Asterid evolution.</title>
        <authorList>
            <person name="Badouin H."/>
            <person name="Gouzy J."/>
            <person name="Grassa C.J."/>
            <person name="Murat F."/>
            <person name="Staton S.E."/>
            <person name="Cottret L."/>
            <person name="Lelandais-Briere C."/>
            <person name="Owens G.L."/>
            <person name="Carrere S."/>
            <person name="Mayjonade B."/>
            <person name="Legrand L."/>
            <person name="Gill N."/>
            <person name="Kane N.C."/>
            <person name="Bowers J.E."/>
            <person name="Hubner S."/>
            <person name="Bellec A."/>
            <person name="Berard A."/>
            <person name="Berges H."/>
            <person name="Blanchet N."/>
            <person name="Boniface M.C."/>
            <person name="Brunel D."/>
            <person name="Catrice O."/>
            <person name="Chaidir N."/>
            <person name="Claudel C."/>
            <person name="Donnadieu C."/>
            <person name="Faraut T."/>
            <person name="Fievet G."/>
            <person name="Helmstetter N."/>
            <person name="King M."/>
            <person name="Knapp S.J."/>
            <person name="Lai Z."/>
            <person name="Le Paslier M.C."/>
            <person name="Lippi Y."/>
            <person name="Lorenzon L."/>
            <person name="Mandel J.R."/>
            <person name="Marage G."/>
            <person name="Marchand G."/>
            <person name="Marquand E."/>
            <person name="Bret-Mestries E."/>
            <person name="Morien E."/>
            <person name="Nambeesan S."/>
            <person name="Nguyen T."/>
            <person name="Pegot-Espagnet P."/>
            <person name="Pouilly N."/>
            <person name="Raftis F."/>
            <person name="Sallet E."/>
            <person name="Schiex T."/>
            <person name="Thomas J."/>
            <person name="Vandecasteele C."/>
            <person name="Vares D."/>
            <person name="Vear F."/>
            <person name="Vautrin S."/>
            <person name="Crespi M."/>
            <person name="Mangin B."/>
            <person name="Burke J.M."/>
            <person name="Salse J."/>
            <person name="Munos S."/>
            <person name="Vincourt P."/>
            <person name="Rieseberg L.H."/>
            <person name="Langlade N.B."/>
        </authorList>
    </citation>
    <scope>NUCLEOTIDE SEQUENCE</scope>
    <source>
        <tissue evidence="1">Leaves</tissue>
    </source>
</reference>
<proteinExistence type="predicted"/>
<dbReference type="EMBL" id="MNCJ02000320">
    <property type="protein sequence ID" value="KAF5806124.1"/>
    <property type="molecule type" value="Genomic_DNA"/>
</dbReference>
<dbReference type="AlphaFoldDB" id="A0A9K3IZL0"/>
<evidence type="ECO:0000313" key="2">
    <source>
        <dbReference type="Proteomes" id="UP000215914"/>
    </source>
</evidence>
<name>A0A9K3IZL0_HELAN</name>
<dbReference type="Gramene" id="mRNA:HanXRQr2_Chr05g0217641">
    <property type="protein sequence ID" value="CDS:HanXRQr2_Chr05g0217641.1"/>
    <property type="gene ID" value="HanXRQr2_Chr05g0217641"/>
</dbReference>
<reference evidence="1" key="2">
    <citation type="submission" date="2020-06" db="EMBL/GenBank/DDBJ databases">
        <title>Helianthus annuus Genome sequencing and assembly Release 2.</title>
        <authorList>
            <person name="Gouzy J."/>
            <person name="Langlade N."/>
            <person name="Munos S."/>
        </authorList>
    </citation>
    <scope>NUCLEOTIDE SEQUENCE</scope>
    <source>
        <tissue evidence="1">Leaves</tissue>
    </source>
</reference>
<organism evidence="1 2">
    <name type="scientific">Helianthus annuus</name>
    <name type="common">Common sunflower</name>
    <dbReference type="NCBI Taxonomy" id="4232"/>
    <lineage>
        <taxon>Eukaryota</taxon>
        <taxon>Viridiplantae</taxon>
        <taxon>Streptophyta</taxon>
        <taxon>Embryophyta</taxon>
        <taxon>Tracheophyta</taxon>
        <taxon>Spermatophyta</taxon>
        <taxon>Magnoliopsida</taxon>
        <taxon>eudicotyledons</taxon>
        <taxon>Gunneridae</taxon>
        <taxon>Pentapetalae</taxon>
        <taxon>asterids</taxon>
        <taxon>campanulids</taxon>
        <taxon>Asterales</taxon>
        <taxon>Asteraceae</taxon>
        <taxon>Asteroideae</taxon>
        <taxon>Heliantheae alliance</taxon>
        <taxon>Heliantheae</taxon>
        <taxon>Helianthus</taxon>
    </lineage>
</organism>
<comment type="caution">
    <text evidence="1">The sequence shown here is derived from an EMBL/GenBank/DDBJ whole genome shotgun (WGS) entry which is preliminary data.</text>
</comment>
<dbReference type="Proteomes" id="UP000215914">
    <property type="component" value="Unassembled WGS sequence"/>
</dbReference>
<gene>
    <name evidence="1" type="ORF">HanXRQr2_Chr05g0217641</name>
</gene>
<protein>
    <submittedName>
        <fullName evidence="1">Uncharacterized protein</fullName>
    </submittedName>
</protein>